<keyword evidence="10 19" id="KW-0812">Transmembrane</keyword>
<evidence type="ECO:0000256" key="8">
    <source>
        <dbReference type="ARBA" id="ARBA00022573"/>
    </source>
</evidence>
<evidence type="ECO:0000256" key="18">
    <source>
        <dbReference type="ARBA" id="ARBA00049504"/>
    </source>
</evidence>
<evidence type="ECO:0000256" key="10">
    <source>
        <dbReference type="ARBA" id="ARBA00022692"/>
    </source>
</evidence>
<dbReference type="HAMAP" id="MF_00719">
    <property type="entry name" value="CobS"/>
    <property type="match status" value="1"/>
</dbReference>
<evidence type="ECO:0000256" key="7">
    <source>
        <dbReference type="ARBA" id="ARBA00022475"/>
    </source>
</evidence>
<evidence type="ECO:0000256" key="11">
    <source>
        <dbReference type="ARBA" id="ARBA00022842"/>
    </source>
</evidence>
<dbReference type="RefSeq" id="WP_200267605.1">
    <property type="nucleotide sequence ID" value="NZ_JAENHN010000023.1"/>
</dbReference>
<dbReference type="PANTHER" id="PTHR34148:SF1">
    <property type="entry name" value="ADENOSYLCOBINAMIDE-GDP RIBAZOLETRANSFERASE"/>
    <property type="match status" value="1"/>
</dbReference>
<comment type="caution">
    <text evidence="20">The sequence shown here is derived from an EMBL/GenBank/DDBJ whole genome shotgun (WGS) entry which is preliminary data.</text>
</comment>
<dbReference type="NCBIfam" id="TIGR00317">
    <property type="entry name" value="cobS"/>
    <property type="match status" value="1"/>
</dbReference>
<comment type="similarity">
    <text evidence="4 19">Belongs to the CobS family.</text>
</comment>
<dbReference type="GO" id="GO:0051073">
    <property type="term" value="F:adenosylcobinamide-GDP ribazoletransferase activity"/>
    <property type="evidence" value="ECO:0007669"/>
    <property type="project" value="UniProtKB-EC"/>
</dbReference>
<proteinExistence type="inferred from homology"/>
<evidence type="ECO:0000256" key="15">
    <source>
        <dbReference type="ARBA" id="ARBA00032605"/>
    </source>
</evidence>
<evidence type="ECO:0000256" key="2">
    <source>
        <dbReference type="ARBA" id="ARBA00004651"/>
    </source>
</evidence>
<comment type="subcellular location">
    <subcellularLocation>
        <location evidence="2 19">Cell membrane</location>
        <topology evidence="2 19">Multi-pass membrane protein</topology>
    </subcellularLocation>
</comment>
<keyword evidence="8 19" id="KW-0169">Cobalamin biosynthesis</keyword>
<comment type="catalytic activity">
    <reaction evidence="18 19">
        <text>alpha-ribazole 5'-phosphate + adenosylcob(III)inamide-GDP = adenosylcob(III)alamin 5'-phosphate + GMP + H(+)</text>
        <dbReference type="Rhea" id="RHEA:23560"/>
        <dbReference type="ChEBI" id="CHEBI:15378"/>
        <dbReference type="ChEBI" id="CHEBI:57918"/>
        <dbReference type="ChEBI" id="CHEBI:58115"/>
        <dbReference type="ChEBI" id="CHEBI:60487"/>
        <dbReference type="ChEBI" id="CHEBI:60493"/>
        <dbReference type="EC" id="2.7.8.26"/>
    </reaction>
</comment>
<evidence type="ECO:0000256" key="12">
    <source>
        <dbReference type="ARBA" id="ARBA00022989"/>
    </source>
</evidence>
<evidence type="ECO:0000256" key="1">
    <source>
        <dbReference type="ARBA" id="ARBA00001946"/>
    </source>
</evidence>
<evidence type="ECO:0000256" key="13">
    <source>
        <dbReference type="ARBA" id="ARBA00023136"/>
    </source>
</evidence>
<dbReference type="EMBL" id="JAENHN010000023">
    <property type="protein sequence ID" value="MBK1810434.1"/>
    <property type="molecule type" value="Genomic_DNA"/>
</dbReference>
<evidence type="ECO:0000256" key="6">
    <source>
        <dbReference type="ARBA" id="ARBA00015850"/>
    </source>
</evidence>
<evidence type="ECO:0000313" key="21">
    <source>
        <dbReference type="Proteomes" id="UP000596739"/>
    </source>
</evidence>
<protein>
    <recommendedName>
        <fullName evidence="6 19">Adenosylcobinamide-GDP ribazoletransferase</fullName>
        <ecNumber evidence="5 19">2.7.8.26</ecNumber>
    </recommendedName>
    <alternativeName>
        <fullName evidence="16 19">Cobalamin synthase</fullName>
    </alternativeName>
    <alternativeName>
        <fullName evidence="15 19">Cobalamin-5'-phosphate synthase</fullName>
    </alternativeName>
</protein>
<gene>
    <name evidence="19 20" type="primary">cobS</name>
    <name evidence="20" type="ORF">JHL18_07265</name>
</gene>
<evidence type="ECO:0000313" key="20">
    <source>
        <dbReference type="EMBL" id="MBK1810434.1"/>
    </source>
</evidence>
<keyword evidence="7 19" id="KW-1003">Cell membrane</keyword>
<feature type="transmembrane region" description="Helical" evidence="19">
    <location>
        <begin position="58"/>
        <end position="78"/>
    </location>
</feature>
<keyword evidence="9 19" id="KW-0808">Transferase</keyword>
<evidence type="ECO:0000256" key="17">
    <source>
        <dbReference type="ARBA" id="ARBA00048623"/>
    </source>
</evidence>
<feature type="transmembrane region" description="Helical" evidence="19">
    <location>
        <begin position="33"/>
        <end position="52"/>
    </location>
</feature>
<evidence type="ECO:0000256" key="3">
    <source>
        <dbReference type="ARBA" id="ARBA00004663"/>
    </source>
</evidence>
<dbReference type="EC" id="2.7.8.26" evidence="5 19"/>
<accession>A0ABS1EM64</accession>
<comment type="cofactor">
    <cofactor evidence="1 19">
        <name>Mg(2+)</name>
        <dbReference type="ChEBI" id="CHEBI:18420"/>
    </cofactor>
</comment>
<keyword evidence="21" id="KW-1185">Reference proteome</keyword>
<comment type="pathway">
    <text evidence="3 19">Cofactor biosynthesis; adenosylcobalamin biosynthesis; adenosylcobalamin from cob(II)yrinate a,c-diamide: step 7/7.</text>
</comment>
<evidence type="ECO:0000256" key="14">
    <source>
        <dbReference type="ARBA" id="ARBA00025228"/>
    </source>
</evidence>
<keyword evidence="11 19" id="KW-0460">Magnesium</keyword>
<dbReference type="InterPro" id="IPR003805">
    <property type="entry name" value="CobS"/>
</dbReference>
<comment type="function">
    <text evidence="14 19">Joins adenosylcobinamide-GDP and alpha-ribazole to generate adenosylcobalamin (Ado-cobalamin). Also synthesizes adenosylcobalamin 5'-phosphate from adenosylcobinamide-GDP and alpha-ribazole 5'-phosphate.</text>
</comment>
<evidence type="ECO:0000256" key="5">
    <source>
        <dbReference type="ARBA" id="ARBA00013200"/>
    </source>
</evidence>
<keyword evidence="13 19" id="KW-0472">Membrane</keyword>
<evidence type="ECO:0000256" key="19">
    <source>
        <dbReference type="HAMAP-Rule" id="MF_00719"/>
    </source>
</evidence>
<dbReference type="PANTHER" id="PTHR34148">
    <property type="entry name" value="ADENOSYLCOBINAMIDE-GDP RIBAZOLETRANSFERASE"/>
    <property type="match status" value="1"/>
</dbReference>
<dbReference type="Proteomes" id="UP000596739">
    <property type="component" value="Unassembled WGS sequence"/>
</dbReference>
<name>A0ABS1EM64_9CLOT</name>
<feature type="transmembrane region" description="Helical" evidence="19">
    <location>
        <begin position="194"/>
        <end position="214"/>
    </location>
</feature>
<reference evidence="21" key="1">
    <citation type="submission" date="2021-01" db="EMBL/GenBank/DDBJ databases">
        <title>Genome public.</title>
        <authorList>
            <person name="Liu C."/>
            <person name="Sun Q."/>
        </authorList>
    </citation>
    <scope>NUCLEOTIDE SEQUENCE [LARGE SCALE GENOMIC DNA]</scope>
    <source>
        <strain evidence="21">YIM B02505</strain>
    </source>
</reference>
<dbReference type="Pfam" id="PF02654">
    <property type="entry name" value="CobS"/>
    <property type="match status" value="1"/>
</dbReference>
<evidence type="ECO:0000256" key="16">
    <source>
        <dbReference type="ARBA" id="ARBA00032853"/>
    </source>
</evidence>
<evidence type="ECO:0000256" key="9">
    <source>
        <dbReference type="ARBA" id="ARBA00022679"/>
    </source>
</evidence>
<keyword evidence="12 19" id="KW-1133">Transmembrane helix</keyword>
<feature type="transmembrane region" description="Helical" evidence="19">
    <location>
        <begin position="165"/>
        <end position="188"/>
    </location>
</feature>
<feature type="transmembrane region" description="Helical" evidence="19">
    <location>
        <begin position="106"/>
        <end position="125"/>
    </location>
</feature>
<sequence>MKKFILIIQFMTRIPINLSLEVKREDFSDAVRYFPLVGLIIGAIDLLIYIITSKLFHGMLPAVFTIISHIIVTGGLHLDGLSDTADGIFSGRSKDKILEIMKDSRVGTFGVLALVALILLKFAAIQELSEVNIYSALLISPVLSRTLATLLMYKRRYAREKEGLGDLFIGKISLLTFSIALILGLIITLGLGRIYGLIVIIVGFIFTMLFRSYIEKRLDGITGDILGASVELNEVLVLIVFCLLKSLIQL</sequence>
<evidence type="ECO:0000256" key="4">
    <source>
        <dbReference type="ARBA" id="ARBA00010561"/>
    </source>
</evidence>
<comment type="catalytic activity">
    <reaction evidence="17 19">
        <text>alpha-ribazole + adenosylcob(III)inamide-GDP = adenosylcob(III)alamin + GMP + H(+)</text>
        <dbReference type="Rhea" id="RHEA:16049"/>
        <dbReference type="ChEBI" id="CHEBI:10329"/>
        <dbReference type="ChEBI" id="CHEBI:15378"/>
        <dbReference type="ChEBI" id="CHEBI:18408"/>
        <dbReference type="ChEBI" id="CHEBI:58115"/>
        <dbReference type="ChEBI" id="CHEBI:60487"/>
        <dbReference type="EC" id="2.7.8.26"/>
    </reaction>
</comment>
<organism evidence="20 21">
    <name type="scientific">Clostridium yunnanense</name>
    <dbReference type="NCBI Taxonomy" id="2800325"/>
    <lineage>
        <taxon>Bacteria</taxon>
        <taxon>Bacillati</taxon>
        <taxon>Bacillota</taxon>
        <taxon>Clostridia</taxon>
        <taxon>Eubacteriales</taxon>
        <taxon>Clostridiaceae</taxon>
        <taxon>Clostridium</taxon>
    </lineage>
</organism>
<feature type="transmembrane region" description="Helical" evidence="19">
    <location>
        <begin position="131"/>
        <end position="153"/>
    </location>
</feature>